<accession>F6BK97</accession>
<organism evidence="13 14">
    <name type="scientific">Thermoanaerobacterium xylanolyticum (strain ATCC 49914 / DSM 7097 / LX-11)</name>
    <dbReference type="NCBI Taxonomy" id="858215"/>
    <lineage>
        <taxon>Bacteria</taxon>
        <taxon>Bacillati</taxon>
        <taxon>Bacillota</taxon>
        <taxon>Clostridia</taxon>
        <taxon>Thermoanaerobacterales</taxon>
        <taxon>Thermoanaerobacteraceae</taxon>
        <taxon>Thermoanaerobacterium</taxon>
    </lineage>
</organism>
<evidence type="ECO:0000256" key="2">
    <source>
        <dbReference type="ARBA" id="ARBA00005898"/>
    </source>
</evidence>
<feature type="domain" description="Mur ligase C-terminal" evidence="11">
    <location>
        <begin position="327"/>
        <end position="454"/>
    </location>
</feature>
<dbReference type="Pfam" id="PF01225">
    <property type="entry name" value="Mur_ligase"/>
    <property type="match status" value="1"/>
</dbReference>
<dbReference type="InterPro" id="IPR005761">
    <property type="entry name" value="UDP-N-AcMur-Glu-dNH2Pim_ligase"/>
</dbReference>
<comment type="catalytic activity">
    <reaction evidence="8">
        <text>UDP-N-acetyl-alpha-D-muramoyl-L-alanyl-D-glutamate + meso-2,6-diaminopimelate + ATP = UDP-N-acetyl-alpha-D-muramoyl-L-alanyl-gamma-D-glutamyl-meso-2,6-diaminopimelate + ADP + phosphate + H(+)</text>
        <dbReference type="Rhea" id="RHEA:23676"/>
        <dbReference type="ChEBI" id="CHEBI:15378"/>
        <dbReference type="ChEBI" id="CHEBI:30616"/>
        <dbReference type="ChEBI" id="CHEBI:43474"/>
        <dbReference type="ChEBI" id="CHEBI:57791"/>
        <dbReference type="ChEBI" id="CHEBI:83900"/>
        <dbReference type="ChEBI" id="CHEBI:83905"/>
        <dbReference type="ChEBI" id="CHEBI:456216"/>
        <dbReference type="EC" id="6.3.2.13"/>
    </reaction>
</comment>
<dbReference type="PANTHER" id="PTHR23135">
    <property type="entry name" value="MUR LIGASE FAMILY MEMBER"/>
    <property type="match status" value="1"/>
</dbReference>
<dbReference type="GO" id="GO:0005737">
    <property type="term" value="C:cytoplasm"/>
    <property type="evidence" value="ECO:0007669"/>
    <property type="project" value="UniProtKB-SubCell"/>
</dbReference>
<dbReference type="GO" id="GO:0008360">
    <property type="term" value="P:regulation of cell shape"/>
    <property type="evidence" value="ECO:0007669"/>
    <property type="project" value="UniProtKB-KW"/>
</dbReference>
<reference evidence="13" key="1">
    <citation type="submission" date="2011-05" db="EMBL/GenBank/DDBJ databases">
        <title>Complete sequence of Thermoanaerobacterium xylanolyticum LX-11.</title>
        <authorList>
            <consortium name="US DOE Joint Genome Institute"/>
            <person name="Lucas S."/>
            <person name="Han J."/>
            <person name="Lapidus A."/>
            <person name="Cheng J.-F."/>
            <person name="Goodwin L."/>
            <person name="Pitluck S."/>
            <person name="Peters L."/>
            <person name="Mikhailova N."/>
            <person name="Lu M."/>
            <person name="Han C."/>
            <person name="Tapia R."/>
            <person name="Land M."/>
            <person name="Hauser L."/>
            <person name="Kyrpides N."/>
            <person name="Ivanova N."/>
            <person name="Pagani I."/>
            <person name="Hemme C."/>
            <person name="Woyke T."/>
        </authorList>
    </citation>
    <scope>NUCLEOTIDE SEQUENCE</scope>
    <source>
        <strain evidence="13">LX-11</strain>
    </source>
</reference>
<dbReference type="InterPro" id="IPR013221">
    <property type="entry name" value="Mur_ligase_cen"/>
</dbReference>
<name>F6BK97_THEXL</name>
<evidence type="ECO:0000256" key="6">
    <source>
        <dbReference type="ARBA" id="ARBA00023306"/>
    </source>
</evidence>
<feature type="binding site" evidence="8">
    <location>
        <begin position="400"/>
        <end position="403"/>
    </location>
    <ligand>
        <name>meso-2,6-diaminopimelate</name>
        <dbReference type="ChEBI" id="CHEBI:57791"/>
    </ligand>
</feature>
<dbReference type="GO" id="GO:0071555">
    <property type="term" value="P:cell wall organization"/>
    <property type="evidence" value="ECO:0007669"/>
    <property type="project" value="UniProtKB-KW"/>
</dbReference>
<feature type="binding site" evidence="8">
    <location>
        <position position="179"/>
    </location>
    <ligand>
        <name>UDP-N-acetyl-alpha-D-muramoyl-L-alanyl-D-glutamate</name>
        <dbReference type="ChEBI" id="CHEBI:83900"/>
    </ligand>
</feature>
<dbReference type="Pfam" id="PF08245">
    <property type="entry name" value="Mur_ligase_M"/>
    <property type="match status" value="1"/>
</dbReference>
<dbReference type="SUPFAM" id="SSF53623">
    <property type="entry name" value="MurD-like peptide ligases, catalytic domain"/>
    <property type="match status" value="1"/>
</dbReference>
<dbReference type="HOGENOM" id="CLU_022291_4_1_9"/>
<dbReference type="GO" id="GO:0008765">
    <property type="term" value="F:UDP-N-acetylmuramoylalanyl-D-glutamate-2,6-diaminopimelate ligase activity"/>
    <property type="evidence" value="ECO:0007669"/>
    <property type="project" value="UniProtKB-UniRule"/>
</dbReference>
<evidence type="ECO:0000313" key="14">
    <source>
        <dbReference type="Proteomes" id="UP000007239"/>
    </source>
</evidence>
<feature type="domain" description="Mur ligase central" evidence="12">
    <location>
        <begin position="108"/>
        <end position="306"/>
    </location>
</feature>
<feature type="binding site" evidence="8">
    <location>
        <position position="187"/>
    </location>
    <ligand>
        <name>UDP-N-acetyl-alpha-D-muramoyl-L-alanyl-D-glutamate</name>
        <dbReference type="ChEBI" id="CHEBI:83900"/>
    </ligand>
</feature>
<dbReference type="UniPathway" id="UPA00219"/>
<comment type="cofactor">
    <cofactor evidence="8">
        <name>Mg(2+)</name>
        <dbReference type="ChEBI" id="CHEBI:18420"/>
    </cofactor>
</comment>
<dbReference type="SUPFAM" id="SSF53244">
    <property type="entry name" value="MurD-like peptide ligases, peptide-binding domain"/>
    <property type="match status" value="1"/>
</dbReference>
<dbReference type="InterPro" id="IPR004101">
    <property type="entry name" value="Mur_ligase_C"/>
</dbReference>
<dbReference type="eggNOG" id="COG0769">
    <property type="taxonomic scope" value="Bacteria"/>
</dbReference>
<dbReference type="InterPro" id="IPR035911">
    <property type="entry name" value="MurE/MurF_N"/>
</dbReference>
<evidence type="ECO:0000313" key="13">
    <source>
        <dbReference type="EMBL" id="AEF17092.1"/>
    </source>
</evidence>
<feature type="binding site" evidence="8">
    <location>
        <begin position="110"/>
        <end position="116"/>
    </location>
    <ligand>
        <name>ATP</name>
        <dbReference type="ChEBI" id="CHEBI:30616"/>
    </ligand>
</feature>
<comment type="caution">
    <text evidence="8">Lacks conserved residue(s) required for the propagation of feature annotation.</text>
</comment>
<evidence type="ECO:0000256" key="4">
    <source>
        <dbReference type="ARBA" id="ARBA00022960"/>
    </source>
</evidence>
<keyword evidence="8" id="KW-0067">ATP-binding</keyword>
<evidence type="ECO:0000256" key="8">
    <source>
        <dbReference type="HAMAP-Rule" id="MF_00208"/>
    </source>
</evidence>
<feature type="modified residue" description="N6-carboxylysine" evidence="8">
    <location>
        <position position="219"/>
    </location>
</feature>
<dbReference type="STRING" id="858215.Thexy_1059"/>
<feature type="binding site" evidence="8">
    <location>
        <begin position="152"/>
        <end position="153"/>
    </location>
    <ligand>
        <name>UDP-N-acetyl-alpha-D-muramoyl-L-alanyl-D-glutamate</name>
        <dbReference type="ChEBI" id="CHEBI:83900"/>
    </ligand>
</feature>
<dbReference type="Proteomes" id="UP000007239">
    <property type="component" value="Chromosome"/>
</dbReference>
<keyword evidence="14" id="KW-1185">Reference proteome</keyword>
<dbReference type="NCBIfam" id="NF001126">
    <property type="entry name" value="PRK00139.1-4"/>
    <property type="match status" value="1"/>
</dbReference>
<feature type="binding site" evidence="8">
    <location>
        <position position="452"/>
    </location>
    <ligand>
        <name>meso-2,6-diaminopimelate</name>
        <dbReference type="ChEBI" id="CHEBI:57791"/>
    </ligand>
</feature>
<dbReference type="GO" id="GO:0009252">
    <property type="term" value="P:peptidoglycan biosynthetic process"/>
    <property type="evidence" value="ECO:0007669"/>
    <property type="project" value="UniProtKB-UniRule"/>
</dbReference>
<dbReference type="GO" id="GO:0051301">
    <property type="term" value="P:cell division"/>
    <property type="evidence" value="ECO:0007669"/>
    <property type="project" value="UniProtKB-KW"/>
</dbReference>
<protein>
    <recommendedName>
        <fullName evidence="8">UDP-N-acetylmuramoyl-L-alanyl-D-glutamate--2,6-diaminopimelate ligase</fullName>
        <ecNumber evidence="8">6.3.2.13</ecNumber>
    </recommendedName>
    <alternativeName>
        <fullName evidence="8">Meso-A2pm-adding enzyme</fullName>
    </alternativeName>
    <alternativeName>
        <fullName evidence="8">Meso-diaminopimelate-adding enzyme</fullName>
    </alternativeName>
    <alternativeName>
        <fullName evidence="8">UDP-MurNAc-L-Ala-D-Glu:meso-diaminopimelate ligase</fullName>
    </alternativeName>
    <alternativeName>
        <fullName evidence="8">UDP-MurNAc-tripeptide synthetase</fullName>
    </alternativeName>
    <alternativeName>
        <fullName evidence="8">UDP-N-acetylmuramyl-tripeptide synthetase</fullName>
    </alternativeName>
</protein>
<keyword evidence="6 8" id="KW-0131">Cell cycle</keyword>
<comment type="similarity">
    <text evidence="2 8">Belongs to the MurCDEF family. MurE subfamily.</text>
</comment>
<dbReference type="SUPFAM" id="SSF63418">
    <property type="entry name" value="MurE/MurF N-terminal domain"/>
    <property type="match status" value="1"/>
</dbReference>
<dbReference type="Gene3D" id="3.90.190.20">
    <property type="entry name" value="Mur ligase, C-terminal domain"/>
    <property type="match status" value="1"/>
</dbReference>
<dbReference type="PANTHER" id="PTHR23135:SF4">
    <property type="entry name" value="UDP-N-ACETYLMURAMOYL-L-ALANYL-D-GLUTAMATE--2,6-DIAMINOPIMELATE LIGASE MURE HOMOLOG, CHLOROPLASTIC"/>
    <property type="match status" value="1"/>
</dbReference>
<evidence type="ECO:0000256" key="9">
    <source>
        <dbReference type="RuleBase" id="RU004135"/>
    </source>
</evidence>
<feature type="binding site" evidence="8">
    <location>
        <position position="30"/>
    </location>
    <ligand>
        <name>UDP-N-acetyl-alpha-D-muramoyl-L-alanyl-D-glutamate</name>
        <dbReference type="ChEBI" id="CHEBI:83900"/>
    </ligand>
</feature>
<proteinExistence type="inferred from homology"/>
<dbReference type="RefSeq" id="WP_013787834.1">
    <property type="nucleotide sequence ID" value="NC_015555.1"/>
</dbReference>
<keyword evidence="4 8" id="KW-0133">Cell shape</keyword>
<evidence type="ECO:0000259" key="12">
    <source>
        <dbReference type="Pfam" id="PF08245"/>
    </source>
</evidence>
<dbReference type="EC" id="6.3.2.13" evidence="8"/>
<evidence type="ECO:0000259" key="11">
    <source>
        <dbReference type="Pfam" id="PF02875"/>
    </source>
</evidence>
<sequence>MRLVDILKDVNYTTVKGNIDVDVKGICYDSRNSKEGSLFVAIKGFKFDGADYINDAVERGAVAIVVEREVSIDKDITVIKVENARKSLAKIASNYYGDPSKQLFMIGVTGTNGKTSVTYMIKSILESQNNKVGLIGTIHNMIGDKVYPTERTTPESLDLQRYLRLMVDEGVKYVVMEVSSHSLALNRVDECKFDIAVFTNLTQDHLDFHKTMDEYANAKAKLFRMAKTACVINIDDDYSSYMIENSNAKVVTYGIKDYAYIMAKDIKNDIKGAKFTVQIEDIKSEIALKIPGLFSVYNSLAAISVAFILGIPLQSVKMALKDVKIKGRFEVLDLDVPYNVVIDYAHTPDGLENLMKAFGEYNTGKKILLFGCGGDRDKGKRPKMGEVAGKYADFVIITSDNPRSEEPIKIIQEIEEGIKNTKCPYTIIEDRKEAIKYALSIAKDNDVVILAGKGHETYQVLKDKVIDFDERDIVRDILNGDEKVDFNS</sequence>
<keyword evidence="8 13" id="KW-0436">Ligase</keyword>
<keyword evidence="8" id="KW-0460">Magnesium</keyword>
<dbReference type="Gene3D" id="3.40.1390.10">
    <property type="entry name" value="MurE/MurF, N-terminal domain"/>
    <property type="match status" value="1"/>
</dbReference>
<dbReference type="EMBL" id="CP002739">
    <property type="protein sequence ID" value="AEF17092.1"/>
    <property type="molecule type" value="Genomic_DNA"/>
</dbReference>
<keyword evidence="5 8" id="KW-0573">Peptidoglycan synthesis</keyword>
<dbReference type="NCBIfam" id="NF001124">
    <property type="entry name" value="PRK00139.1-2"/>
    <property type="match status" value="1"/>
</dbReference>
<comment type="PTM">
    <text evidence="8">Carboxylation is probably crucial for Mg(2+) binding and, consequently, for the gamma-phosphate positioning of ATP.</text>
</comment>
<feature type="binding site" evidence="8">
    <location>
        <position position="376"/>
    </location>
    <ligand>
        <name>meso-2,6-diaminopimelate</name>
        <dbReference type="ChEBI" id="CHEBI:57791"/>
    </ligand>
</feature>
<evidence type="ECO:0000259" key="10">
    <source>
        <dbReference type="Pfam" id="PF01225"/>
    </source>
</evidence>
<dbReference type="Gene3D" id="3.40.1190.10">
    <property type="entry name" value="Mur-like, catalytic domain"/>
    <property type="match status" value="1"/>
</dbReference>
<comment type="function">
    <text evidence="8">Catalyzes the addition of meso-diaminopimelic acid to the nucleotide precursor UDP-N-acetylmuramoyl-L-alanyl-D-glutamate (UMAG) in the biosynthesis of bacterial cell-wall peptidoglycan.</text>
</comment>
<evidence type="ECO:0000256" key="1">
    <source>
        <dbReference type="ARBA" id="ARBA00004752"/>
    </source>
</evidence>
<dbReference type="InterPro" id="IPR036615">
    <property type="entry name" value="Mur_ligase_C_dom_sf"/>
</dbReference>
<comment type="pathway">
    <text evidence="1 8 9">Cell wall biogenesis; peptidoglycan biosynthesis.</text>
</comment>
<dbReference type="GO" id="GO:0000287">
    <property type="term" value="F:magnesium ion binding"/>
    <property type="evidence" value="ECO:0007669"/>
    <property type="project" value="UniProtKB-UniRule"/>
</dbReference>
<dbReference type="NCBIfam" id="TIGR01085">
    <property type="entry name" value="murE"/>
    <property type="match status" value="1"/>
</dbReference>
<dbReference type="GO" id="GO:0005524">
    <property type="term" value="F:ATP binding"/>
    <property type="evidence" value="ECO:0007669"/>
    <property type="project" value="UniProtKB-UniRule"/>
</dbReference>
<feature type="domain" description="Mur ligase N-terminal catalytic" evidence="10">
    <location>
        <begin position="23"/>
        <end position="96"/>
    </location>
</feature>
<dbReference type="Pfam" id="PF02875">
    <property type="entry name" value="Mur_ligase_C"/>
    <property type="match status" value="1"/>
</dbReference>
<keyword evidence="8" id="KW-0963">Cytoplasm</keyword>
<gene>
    <name evidence="8" type="primary">murE</name>
    <name evidence="13" type="ordered locus">Thexy_1059</name>
</gene>
<dbReference type="HAMAP" id="MF_00208">
    <property type="entry name" value="MurE"/>
    <property type="match status" value="1"/>
</dbReference>
<feature type="short sequence motif" description="Meso-diaminopimelate recognition motif" evidence="8">
    <location>
        <begin position="400"/>
        <end position="403"/>
    </location>
</feature>
<dbReference type="KEGG" id="txy:Thexy_1059"/>
<feature type="binding site" evidence="8">
    <location>
        <position position="456"/>
    </location>
    <ligand>
        <name>meso-2,6-diaminopimelate</name>
        <dbReference type="ChEBI" id="CHEBI:57791"/>
    </ligand>
</feature>
<evidence type="ECO:0000256" key="5">
    <source>
        <dbReference type="ARBA" id="ARBA00022984"/>
    </source>
</evidence>
<keyword evidence="7 8" id="KW-0961">Cell wall biogenesis/degradation</keyword>
<keyword evidence="8" id="KW-0547">Nucleotide-binding</keyword>
<dbReference type="InterPro" id="IPR000713">
    <property type="entry name" value="Mur_ligase_N"/>
</dbReference>
<dbReference type="AlphaFoldDB" id="F6BK97"/>
<comment type="subcellular location">
    <subcellularLocation>
        <location evidence="8 9">Cytoplasm</location>
    </subcellularLocation>
</comment>
<keyword evidence="3 8" id="KW-0132">Cell division</keyword>
<evidence type="ECO:0000256" key="3">
    <source>
        <dbReference type="ARBA" id="ARBA00022618"/>
    </source>
</evidence>
<dbReference type="InterPro" id="IPR036565">
    <property type="entry name" value="Mur-like_cat_sf"/>
</dbReference>
<evidence type="ECO:0000256" key="7">
    <source>
        <dbReference type="ARBA" id="ARBA00023316"/>
    </source>
</evidence>